<protein>
    <submittedName>
        <fullName evidence="1">Uncharacterized protein</fullName>
    </submittedName>
</protein>
<gene>
    <name evidence="1" type="ORF">AB6724_11255</name>
</gene>
<name>A0ABV3ZW78_9BURK</name>
<keyword evidence="2" id="KW-1185">Reference proteome</keyword>
<dbReference type="InterPro" id="IPR054268">
    <property type="entry name" value="DUF6999"/>
</dbReference>
<dbReference type="RefSeq" id="WP_369338607.1">
    <property type="nucleotide sequence ID" value="NZ_JBFYGN010000010.1"/>
</dbReference>
<sequence length="301" mass="34308">MKNEFKDHVWDERDPNPWLALYLDQSTPLPDAVKAAWLRDCSGASRQFFLPAIRPLARLSMIVIQALKIFLPKRWAHSMLLHRLLAFSMNHFVSPEANWLIMRHFHLGSQVLQFVAANAPTKVGTTPLTPTQIDDVKDELFLRHDLNLFNFVIRLNKALRENGQQLVAVPEPDFSMIHDPDLRLEDMPRGRLNLLDLQSAIEIYTPVYQLLLTDNDFWRASNSLQLDETIAIYCAKILASPEHLVLLNNKHPMVPLSTLYAAYRLVLHGLSTEMLHSLLMRMASGEAPIPARELAGIQQAA</sequence>
<dbReference type="EMBL" id="JBFYGN010000010">
    <property type="protein sequence ID" value="MEX8193414.1"/>
    <property type="molecule type" value="Genomic_DNA"/>
</dbReference>
<evidence type="ECO:0000313" key="1">
    <source>
        <dbReference type="EMBL" id="MEX8193414.1"/>
    </source>
</evidence>
<comment type="caution">
    <text evidence="1">The sequence shown here is derived from an EMBL/GenBank/DDBJ whole genome shotgun (WGS) entry which is preliminary data.</text>
</comment>
<accession>A0ABV3ZW78</accession>
<dbReference type="Proteomes" id="UP001561046">
    <property type="component" value="Unassembled WGS sequence"/>
</dbReference>
<proteinExistence type="predicted"/>
<reference evidence="1 2" key="1">
    <citation type="journal article" date="2013" name="Int. J. Syst. Evol. Microbiol.">
        <title>Comamonas guangdongensis sp. nov., isolated from subterranean forest sediment, and emended description of the genus Comamonas.</title>
        <authorList>
            <person name="Zhang J."/>
            <person name="Wang Y."/>
            <person name="Zhou S."/>
            <person name="Wu C."/>
            <person name="He J."/>
            <person name="Li F."/>
        </authorList>
    </citation>
    <scope>NUCLEOTIDE SEQUENCE [LARGE SCALE GENOMIC DNA]</scope>
    <source>
        <strain evidence="1 2">CCTCC AB2011133</strain>
    </source>
</reference>
<evidence type="ECO:0000313" key="2">
    <source>
        <dbReference type="Proteomes" id="UP001561046"/>
    </source>
</evidence>
<organism evidence="1 2">
    <name type="scientific">Comamonas guangdongensis</name>
    <dbReference type="NCBI Taxonomy" id="510515"/>
    <lineage>
        <taxon>Bacteria</taxon>
        <taxon>Pseudomonadati</taxon>
        <taxon>Pseudomonadota</taxon>
        <taxon>Betaproteobacteria</taxon>
        <taxon>Burkholderiales</taxon>
        <taxon>Comamonadaceae</taxon>
        <taxon>Comamonas</taxon>
    </lineage>
</organism>
<dbReference type="Pfam" id="PF22523">
    <property type="entry name" value="DUF6999"/>
    <property type="match status" value="1"/>
</dbReference>